<dbReference type="PROSITE" id="PS00211">
    <property type="entry name" value="ABC_TRANSPORTER_1"/>
    <property type="match status" value="1"/>
</dbReference>
<dbReference type="GO" id="GO:0098796">
    <property type="term" value="C:membrane protein complex"/>
    <property type="evidence" value="ECO:0007669"/>
    <property type="project" value="UniProtKB-ARBA"/>
</dbReference>
<organism evidence="6 7">
    <name type="scientific">Desulfovibrio psychrotolerans</name>
    <dbReference type="NCBI Taxonomy" id="415242"/>
    <lineage>
        <taxon>Bacteria</taxon>
        <taxon>Pseudomonadati</taxon>
        <taxon>Thermodesulfobacteriota</taxon>
        <taxon>Desulfovibrionia</taxon>
        <taxon>Desulfovibrionales</taxon>
        <taxon>Desulfovibrionaceae</taxon>
        <taxon>Desulfovibrio</taxon>
    </lineage>
</organism>
<dbReference type="InterPro" id="IPR015854">
    <property type="entry name" value="ABC_transpr_LolD-like"/>
</dbReference>
<keyword evidence="2" id="KW-0547">Nucleotide-binding</keyword>
<dbReference type="EMBL" id="BLVP01000010">
    <property type="protein sequence ID" value="GFM37875.1"/>
    <property type="molecule type" value="Genomic_DNA"/>
</dbReference>
<keyword evidence="3 6" id="KW-0067">ATP-binding</keyword>
<dbReference type="CDD" id="cd03255">
    <property type="entry name" value="ABC_MJ0796_LolCDE_FtsE"/>
    <property type="match status" value="1"/>
</dbReference>
<feature type="domain" description="ABC transporter" evidence="5">
    <location>
        <begin position="2"/>
        <end position="222"/>
    </location>
</feature>
<dbReference type="FunFam" id="3.40.50.300:FF:000032">
    <property type="entry name" value="Export ABC transporter ATP-binding protein"/>
    <property type="match status" value="1"/>
</dbReference>
<dbReference type="GO" id="GO:0005524">
    <property type="term" value="F:ATP binding"/>
    <property type="evidence" value="ECO:0007669"/>
    <property type="project" value="UniProtKB-KW"/>
</dbReference>
<sequence length="222" mass="24262">MIHLKDICKTFVLGDSPLKVLKNINLEIHSGSLVSVVGRSGCGKSTLMNILGLLETPDSGTYLLNGQATSGLNDANASRIRNREIGFVFQQFHLLPRLTVFENIALPLVYGGVGEADRKEMVSAMLDRVDMLAWQNQLPSRLSGGQQQRVAVARALVAKPKLVLADEPTGALDQQTGQDIMSLFLRLNREERTTLVIITHDPAVAGTCDIRFRMQDGVIEPA</sequence>
<evidence type="ECO:0000313" key="7">
    <source>
        <dbReference type="Proteomes" id="UP000503820"/>
    </source>
</evidence>
<dbReference type="PANTHER" id="PTHR24220:SF86">
    <property type="entry name" value="ABC TRANSPORTER ABCH.1"/>
    <property type="match status" value="1"/>
</dbReference>
<dbReference type="InterPro" id="IPR017871">
    <property type="entry name" value="ABC_transporter-like_CS"/>
</dbReference>
<dbReference type="GO" id="GO:0016887">
    <property type="term" value="F:ATP hydrolysis activity"/>
    <property type="evidence" value="ECO:0007669"/>
    <property type="project" value="InterPro"/>
</dbReference>
<dbReference type="InterPro" id="IPR027417">
    <property type="entry name" value="P-loop_NTPase"/>
</dbReference>
<dbReference type="PANTHER" id="PTHR24220">
    <property type="entry name" value="IMPORT ATP-BINDING PROTEIN"/>
    <property type="match status" value="1"/>
</dbReference>
<dbReference type="PROSITE" id="PS50893">
    <property type="entry name" value="ABC_TRANSPORTER_2"/>
    <property type="match status" value="1"/>
</dbReference>
<keyword evidence="7" id="KW-1185">Reference proteome</keyword>
<dbReference type="InterPro" id="IPR003439">
    <property type="entry name" value="ABC_transporter-like_ATP-bd"/>
</dbReference>
<reference evidence="6 7" key="1">
    <citation type="submission" date="2020-05" db="EMBL/GenBank/DDBJ databases">
        <title>Draft genome sequence of Desulfovibrio psychrotolerans JS1T.</title>
        <authorList>
            <person name="Ueno A."/>
            <person name="Tamazawa S."/>
            <person name="Tamamura S."/>
            <person name="Murakami T."/>
            <person name="Kiyama T."/>
            <person name="Inomata H."/>
            <person name="Amano Y."/>
            <person name="Miyakawa K."/>
            <person name="Tamaki H."/>
            <person name="Naganuma T."/>
            <person name="Kaneko K."/>
        </authorList>
    </citation>
    <scope>NUCLEOTIDE SEQUENCE [LARGE SCALE GENOMIC DNA]</scope>
    <source>
        <strain evidence="6 7">JS1</strain>
    </source>
</reference>
<comment type="similarity">
    <text evidence="4">Belongs to the ABC transporter superfamily. Macrolide exporter (TC 3.A.1.122) family.</text>
</comment>
<evidence type="ECO:0000256" key="2">
    <source>
        <dbReference type="ARBA" id="ARBA00022741"/>
    </source>
</evidence>
<dbReference type="RefSeq" id="WP_174410498.1">
    <property type="nucleotide sequence ID" value="NZ_BLVP01000010.1"/>
</dbReference>
<dbReference type="Pfam" id="PF00005">
    <property type="entry name" value="ABC_tran"/>
    <property type="match status" value="1"/>
</dbReference>
<evidence type="ECO:0000313" key="6">
    <source>
        <dbReference type="EMBL" id="GFM37875.1"/>
    </source>
</evidence>
<dbReference type="AlphaFoldDB" id="A0A7J0BXG0"/>
<accession>A0A7J0BXG0</accession>
<proteinExistence type="inferred from homology"/>
<dbReference type="InterPro" id="IPR003593">
    <property type="entry name" value="AAA+_ATPase"/>
</dbReference>
<evidence type="ECO:0000256" key="3">
    <source>
        <dbReference type="ARBA" id="ARBA00022840"/>
    </source>
</evidence>
<evidence type="ECO:0000256" key="4">
    <source>
        <dbReference type="ARBA" id="ARBA00038388"/>
    </source>
</evidence>
<dbReference type="Gene3D" id="3.40.50.300">
    <property type="entry name" value="P-loop containing nucleotide triphosphate hydrolases"/>
    <property type="match status" value="1"/>
</dbReference>
<dbReference type="GO" id="GO:0005886">
    <property type="term" value="C:plasma membrane"/>
    <property type="evidence" value="ECO:0007669"/>
    <property type="project" value="TreeGrafter"/>
</dbReference>
<dbReference type="SUPFAM" id="SSF52540">
    <property type="entry name" value="P-loop containing nucleoside triphosphate hydrolases"/>
    <property type="match status" value="1"/>
</dbReference>
<evidence type="ECO:0000256" key="1">
    <source>
        <dbReference type="ARBA" id="ARBA00022448"/>
    </source>
</evidence>
<keyword evidence="1" id="KW-0813">Transport</keyword>
<dbReference type="GO" id="GO:0022857">
    <property type="term" value="F:transmembrane transporter activity"/>
    <property type="evidence" value="ECO:0007669"/>
    <property type="project" value="TreeGrafter"/>
</dbReference>
<dbReference type="InterPro" id="IPR017911">
    <property type="entry name" value="MacB-like_ATP-bd"/>
</dbReference>
<name>A0A7J0BXG0_9BACT</name>
<comment type="caution">
    <text evidence="6">The sequence shown here is derived from an EMBL/GenBank/DDBJ whole genome shotgun (WGS) entry which is preliminary data.</text>
</comment>
<protein>
    <submittedName>
        <fullName evidence="6">ABC transporter ATP-binding protein</fullName>
    </submittedName>
</protein>
<gene>
    <name evidence="6" type="primary">salX</name>
    <name evidence="6" type="ORF">DSM19430T_25590</name>
</gene>
<dbReference type="Proteomes" id="UP000503820">
    <property type="component" value="Unassembled WGS sequence"/>
</dbReference>
<dbReference type="SMART" id="SM00382">
    <property type="entry name" value="AAA"/>
    <property type="match status" value="1"/>
</dbReference>
<evidence type="ECO:0000259" key="5">
    <source>
        <dbReference type="PROSITE" id="PS50893"/>
    </source>
</evidence>